<protein>
    <recommendedName>
        <fullName evidence="3">HEAT repeat protein</fullName>
    </recommendedName>
</protein>
<dbReference type="Proteomes" id="UP001595833">
    <property type="component" value="Unassembled WGS sequence"/>
</dbReference>
<dbReference type="EMBL" id="JBHSJB010000006">
    <property type="protein sequence ID" value="MFC5053524.1"/>
    <property type="molecule type" value="Genomic_DNA"/>
</dbReference>
<dbReference type="SUPFAM" id="SSF48371">
    <property type="entry name" value="ARM repeat"/>
    <property type="match status" value="1"/>
</dbReference>
<organism evidence="1 2">
    <name type="scientific">Saccharothrix xinjiangensis</name>
    <dbReference type="NCBI Taxonomy" id="204798"/>
    <lineage>
        <taxon>Bacteria</taxon>
        <taxon>Bacillati</taxon>
        <taxon>Actinomycetota</taxon>
        <taxon>Actinomycetes</taxon>
        <taxon>Pseudonocardiales</taxon>
        <taxon>Pseudonocardiaceae</taxon>
        <taxon>Saccharothrix</taxon>
    </lineage>
</organism>
<comment type="caution">
    <text evidence="1">The sequence shown here is derived from an EMBL/GenBank/DDBJ whole genome shotgun (WGS) entry which is preliminary data.</text>
</comment>
<proteinExistence type="predicted"/>
<evidence type="ECO:0000313" key="2">
    <source>
        <dbReference type="Proteomes" id="UP001595833"/>
    </source>
</evidence>
<sequence>MHLHASADRGAQIFQSAGPQTIYGREVLHDEPFPQEELRIALDGFVEPPGLGSARDKLANRGVVVLVAPRGDGASTAALHLLVEHHETDADQAVDHQPAWQRLANEAGPRLLTADWATPNAHRIPRRPDTGYLLDLTAEEEDIKTEFRRALVRLGRELRGLRSCLAVVVTPDQWGEVKQDPELDSITAQLKPPDPVRLAQRHIEFVHRRRDRLRRLQDAQVALTSHMRPRVAAAIAAVLAIADEAEVAPGLNAVLEWPDYLAARFDTEVDPKQRALLWSLAVLDGAPKRVIFNAARTLMGQVNLKTDHATTLAGPDLSSHLRKLEAAVSEELVSLNAVRPGLSPVVLGHIWREYDDLRDVMLDWLLTIGGPNGAAAHHGGQVVRALFVLARQDPNAQVLRLLGSRIEQGKRLALIVDLLHETAIEGEIARAARDLLLDWAKGNDEKLHEVVARVCGGRFGHVLPERALVRLKWLFTRTQPKSRRHAADAIRSLLVHDAGLDVAVLNTVVDWLRSGHQAGLPAFAQTMTITEQSLPCIRALLDPLHDPDGGVSTALVEGWSLLLSATPQDQSEQLQALRSWFDAADNGHLPVDRVTAVLQAAAGASLGDSSTVKLLLQARDLEQERRSSTETGLITWLFDHINTFNRTPRHDAPPVAAPPADEFPR</sequence>
<gene>
    <name evidence="1" type="ORF">ACFPFM_07110</name>
</gene>
<name>A0ABV9XSZ9_9PSEU</name>
<dbReference type="RefSeq" id="WP_344039476.1">
    <property type="nucleotide sequence ID" value="NZ_BAAAKE010000016.1"/>
</dbReference>
<evidence type="ECO:0008006" key="3">
    <source>
        <dbReference type="Google" id="ProtNLM"/>
    </source>
</evidence>
<evidence type="ECO:0000313" key="1">
    <source>
        <dbReference type="EMBL" id="MFC5053524.1"/>
    </source>
</evidence>
<reference evidence="2" key="1">
    <citation type="journal article" date="2019" name="Int. J. Syst. Evol. Microbiol.">
        <title>The Global Catalogue of Microorganisms (GCM) 10K type strain sequencing project: providing services to taxonomists for standard genome sequencing and annotation.</title>
        <authorList>
            <consortium name="The Broad Institute Genomics Platform"/>
            <consortium name="The Broad Institute Genome Sequencing Center for Infectious Disease"/>
            <person name="Wu L."/>
            <person name="Ma J."/>
        </authorList>
    </citation>
    <scope>NUCLEOTIDE SEQUENCE [LARGE SCALE GENOMIC DNA]</scope>
    <source>
        <strain evidence="2">KCTC 12848</strain>
    </source>
</reference>
<accession>A0ABV9XSZ9</accession>
<keyword evidence="2" id="KW-1185">Reference proteome</keyword>
<dbReference type="InterPro" id="IPR016024">
    <property type="entry name" value="ARM-type_fold"/>
</dbReference>